<protein>
    <submittedName>
        <fullName evidence="1">Uncharacterized protein</fullName>
    </submittedName>
</protein>
<keyword evidence="2" id="KW-1185">Reference proteome</keyword>
<name>W9XEJ0_9EURO</name>
<dbReference type="HOGENOM" id="CLU_2426835_0_0_1"/>
<gene>
    <name evidence="1" type="ORF">A1O5_00277</name>
</gene>
<reference evidence="1 2" key="1">
    <citation type="submission" date="2013-03" db="EMBL/GenBank/DDBJ databases">
        <title>The Genome Sequence of Cladophialophora psammophila CBS 110553.</title>
        <authorList>
            <consortium name="The Broad Institute Genomics Platform"/>
            <person name="Cuomo C."/>
            <person name="de Hoog S."/>
            <person name="Gorbushina A."/>
            <person name="Walker B."/>
            <person name="Young S.K."/>
            <person name="Zeng Q."/>
            <person name="Gargeya S."/>
            <person name="Fitzgerald M."/>
            <person name="Haas B."/>
            <person name="Abouelleil A."/>
            <person name="Allen A.W."/>
            <person name="Alvarado L."/>
            <person name="Arachchi H.M."/>
            <person name="Berlin A.M."/>
            <person name="Chapman S.B."/>
            <person name="Gainer-Dewar J."/>
            <person name="Goldberg J."/>
            <person name="Griggs A."/>
            <person name="Gujja S."/>
            <person name="Hansen M."/>
            <person name="Howarth C."/>
            <person name="Imamovic A."/>
            <person name="Ireland A."/>
            <person name="Larimer J."/>
            <person name="McCowan C."/>
            <person name="Murphy C."/>
            <person name="Pearson M."/>
            <person name="Poon T.W."/>
            <person name="Priest M."/>
            <person name="Roberts A."/>
            <person name="Saif S."/>
            <person name="Shea T."/>
            <person name="Sisk P."/>
            <person name="Sykes S."/>
            <person name="Wortman J."/>
            <person name="Nusbaum C."/>
            <person name="Birren B."/>
        </authorList>
    </citation>
    <scope>NUCLEOTIDE SEQUENCE [LARGE SCALE GENOMIC DNA]</scope>
    <source>
        <strain evidence="1 2">CBS 110553</strain>
    </source>
</reference>
<dbReference type="AlphaFoldDB" id="W9XEJ0"/>
<evidence type="ECO:0000313" key="1">
    <source>
        <dbReference type="EMBL" id="EXJ75770.1"/>
    </source>
</evidence>
<dbReference type="RefSeq" id="XP_007739087.1">
    <property type="nucleotide sequence ID" value="XM_007740897.1"/>
</dbReference>
<dbReference type="GeneID" id="19185014"/>
<accession>W9XEJ0</accession>
<sequence>MRHQYEVTILQIVLNLTIQHTSRANLAVSCTDGNLGDFRAAAIVVTTIIRPWKFGRRTLGTCRISACPARSSILFFVLTNGVIHTTFLCLI</sequence>
<comment type="caution">
    <text evidence="1">The sequence shown here is derived from an EMBL/GenBank/DDBJ whole genome shotgun (WGS) entry which is preliminary data.</text>
</comment>
<evidence type="ECO:0000313" key="2">
    <source>
        <dbReference type="Proteomes" id="UP000019471"/>
    </source>
</evidence>
<dbReference type="EMBL" id="AMGX01000001">
    <property type="protein sequence ID" value="EXJ75770.1"/>
    <property type="molecule type" value="Genomic_DNA"/>
</dbReference>
<dbReference type="Proteomes" id="UP000019471">
    <property type="component" value="Unassembled WGS sequence"/>
</dbReference>
<proteinExistence type="predicted"/>
<organism evidence="1 2">
    <name type="scientific">Cladophialophora psammophila CBS 110553</name>
    <dbReference type="NCBI Taxonomy" id="1182543"/>
    <lineage>
        <taxon>Eukaryota</taxon>
        <taxon>Fungi</taxon>
        <taxon>Dikarya</taxon>
        <taxon>Ascomycota</taxon>
        <taxon>Pezizomycotina</taxon>
        <taxon>Eurotiomycetes</taxon>
        <taxon>Chaetothyriomycetidae</taxon>
        <taxon>Chaetothyriales</taxon>
        <taxon>Herpotrichiellaceae</taxon>
        <taxon>Cladophialophora</taxon>
    </lineage>
</organism>